<gene>
    <name evidence="2" type="ORF">Strain138_001074</name>
    <name evidence="3" type="ORF">Strain318_001074</name>
</gene>
<dbReference type="Proteomes" id="UP001229955">
    <property type="component" value="Chromosome"/>
</dbReference>
<dbReference type="RefSeq" id="WP_367887495.1">
    <property type="nucleotide sequence ID" value="NZ_CP130612.1"/>
</dbReference>
<feature type="region of interest" description="Disordered" evidence="1">
    <location>
        <begin position="99"/>
        <end position="119"/>
    </location>
</feature>
<name>A0AA49JUD2_9BACT</name>
<feature type="compositionally biased region" description="Basic residues" evidence="1">
    <location>
        <begin position="106"/>
        <end position="116"/>
    </location>
</feature>
<dbReference type="AlphaFoldDB" id="A0AA49JUD2"/>
<evidence type="ECO:0000256" key="1">
    <source>
        <dbReference type="SAM" id="MobiDB-lite"/>
    </source>
</evidence>
<dbReference type="KEGG" id="pspc:Strain318_001074"/>
<sequence length="219" mass="24558">MQEIAQLYREEDADEQLLRIFGVDSQPFLNAVASGWLQWANRSEFDAPSFPGSLLWGHTVRAERTQLSERRWTCDSTDNFPTCITPDGKMAIVVETGDEETGKVVPGRRPRTKSQKGPRTMQMVRDNSQLLQGDLFSAFAMRPRLVGEGPLLWVHLIHQHGGFVYHEISLPTVADSDSRITGWKCRIILPTYRSGSALSKLTAPTPAPDIQVQVKRRAG</sequence>
<dbReference type="EMBL" id="CP130612">
    <property type="protein sequence ID" value="WKW11808.1"/>
    <property type="molecule type" value="Genomic_DNA"/>
</dbReference>
<organism evidence="2">
    <name type="scientific">Pseudogemmatithrix spongiicola</name>
    <dbReference type="NCBI Taxonomy" id="3062599"/>
    <lineage>
        <taxon>Bacteria</taxon>
        <taxon>Pseudomonadati</taxon>
        <taxon>Gemmatimonadota</taxon>
        <taxon>Gemmatimonadia</taxon>
        <taxon>Gemmatimonadales</taxon>
        <taxon>Gemmatimonadaceae</taxon>
        <taxon>Pseudogemmatithrix</taxon>
    </lineage>
</organism>
<keyword evidence="4" id="KW-1185">Reference proteome</keyword>
<proteinExistence type="predicted"/>
<reference evidence="2" key="1">
    <citation type="submission" date="2023-07" db="EMBL/GenBank/DDBJ databases">
        <authorList>
            <person name="Haufschild T."/>
            <person name="Kallscheuer N."/>
            <person name="Hammer J."/>
            <person name="Kohn T."/>
            <person name="Kabuu M."/>
            <person name="Jogler M."/>
            <person name="Wohfarth N."/>
            <person name="Heuer A."/>
            <person name="Rohde M."/>
            <person name="van Teeseling M.C.F."/>
            <person name="Jogler C."/>
        </authorList>
    </citation>
    <scope>NUCLEOTIDE SEQUENCE</scope>
    <source>
        <strain evidence="2">Strain 138</strain>
        <strain evidence="3">Strain 318</strain>
    </source>
</reference>
<accession>A0AA49K011</accession>
<evidence type="ECO:0000313" key="4">
    <source>
        <dbReference type="Proteomes" id="UP001229955"/>
    </source>
</evidence>
<accession>A0AA49JUD2</accession>
<dbReference type="EMBL" id="CP130613">
    <property type="protein sequence ID" value="WKW14718.1"/>
    <property type="molecule type" value="Genomic_DNA"/>
</dbReference>
<evidence type="ECO:0000313" key="2">
    <source>
        <dbReference type="EMBL" id="WKW11808.1"/>
    </source>
</evidence>
<evidence type="ECO:0000313" key="3">
    <source>
        <dbReference type="EMBL" id="WKW14718.1"/>
    </source>
</evidence>
<protein>
    <submittedName>
        <fullName evidence="2">Uncharacterized protein</fullName>
    </submittedName>
</protein>